<evidence type="ECO:0000256" key="11">
    <source>
        <dbReference type="ARBA" id="ARBA00047594"/>
    </source>
</evidence>
<dbReference type="InterPro" id="IPR003824">
    <property type="entry name" value="UppP"/>
</dbReference>
<reference evidence="16" key="1">
    <citation type="submission" date="2020-05" db="EMBL/GenBank/DDBJ databases">
        <authorList>
            <person name="Chiriac C."/>
            <person name="Salcher M."/>
            <person name="Ghai R."/>
            <person name="Kavagutti S V."/>
        </authorList>
    </citation>
    <scope>NUCLEOTIDE SEQUENCE</scope>
</reference>
<keyword evidence="9 12" id="KW-0472">Membrane</keyword>
<dbReference type="PANTHER" id="PTHR30622">
    <property type="entry name" value="UNDECAPRENYL-DIPHOSPHATASE"/>
    <property type="match status" value="1"/>
</dbReference>
<evidence type="ECO:0000313" key="14">
    <source>
        <dbReference type="EMBL" id="CAB4602390.1"/>
    </source>
</evidence>
<evidence type="ECO:0000256" key="8">
    <source>
        <dbReference type="ARBA" id="ARBA00022989"/>
    </source>
</evidence>
<evidence type="ECO:0000256" key="1">
    <source>
        <dbReference type="ARBA" id="ARBA00004651"/>
    </source>
</evidence>
<sequence>MPIFHAIVLGLVQGLTEFLPVSSSGHLLLVPWLMGWNDFADVSVEKAFDVALHLGTLIAVAGYFRKDLAKYIQDGLRMVFQRQRPSTPEGRLAWLLVVASIPAALFGAIFGNWVDENLGKPVIIGVSLMVFALVLAWADRRTGERDFSQMSRRDAGLIGVAQVLALNPGTSRSGISISAARLLGFDRDSAVRFSFLLSIPVTAGAVLVKLTKLLNDGVPDGLALPMLIGIVTAGLSGWLAVAGLLRLIKTQTFNAFVIYRLAAGVAVVVIAASAWR</sequence>
<dbReference type="EMBL" id="CAEZVL010000068">
    <property type="protein sequence ID" value="CAB4629428.1"/>
    <property type="molecule type" value="Genomic_DNA"/>
</dbReference>
<evidence type="ECO:0000256" key="3">
    <source>
        <dbReference type="ARBA" id="ARBA00012374"/>
    </source>
</evidence>
<feature type="transmembrane region" description="Helical" evidence="12">
    <location>
        <begin position="92"/>
        <end position="110"/>
    </location>
</feature>
<evidence type="ECO:0000256" key="10">
    <source>
        <dbReference type="ARBA" id="ARBA00032707"/>
    </source>
</evidence>
<evidence type="ECO:0000256" key="7">
    <source>
        <dbReference type="ARBA" id="ARBA00022801"/>
    </source>
</evidence>
<feature type="transmembrane region" description="Helical" evidence="12">
    <location>
        <begin position="47"/>
        <end position="64"/>
    </location>
</feature>
<evidence type="ECO:0000256" key="9">
    <source>
        <dbReference type="ARBA" id="ARBA00023136"/>
    </source>
</evidence>
<keyword evidence="7" id="KW-0378">Hydrolase</keyword>
<keyword evidence="8 12" id="KW-1133">Transmembrane helix</keyword>
<evidence type="ECO:0000313" key="16">
    <source>
        <dbReference type="EMBL" id="CAB4789288.1"/>
    </source>
</evidence>
<dbReference type="EMBL" id="CAEZUK010000123">
    <property type="protein sequence ID" value="CAB4602390.1"/>
    <property type="molecule type" value="Genomic_DNA"/>
</dbReference>
<organism evidence="16">
    <name type="scientific">freshwater metagenome</name>
    <dbReference type="NCBI Taxonomy" id="449393"/>
    <lineage>
        <taxon>unclassified sequences</taxon>
        <taxon>metagenomes</taxon>
        <taxon>ecological metagenomes</taxon>
    </lineage>
</organism>
<evidence type="ECO:0000256" key="12">
    <source>
        <dbReference type="SAM" id="Phobius"/>
    </source>
</evidence>
<comment type="subcellular location">
    <subcellularLocation>
        <location evidence="1">Cell membrane</location>
        <topology evidence="1">Multi-pass membrane protein</topology>
    </subcellularLocation>
</comment>
<keyword evidence="5" id="KW-1003">Cell membrane</keyword>
<proteinExistence type="inferred from homology"/>
<evidence type="ECO:0000313" key="15">
    <source>
        <dbReference type="EMBL" id="CAB4629428.1"/>
    </source>
</evidence>
<feature type="transmembrane region" description="Helical" evidence="12">
    <location>
        <begin position="122"/>
        <end position="138"/>
    </location>
</feature>
<dbReference type="Pfam" id="PF02673">
    <property type="entry name" value="BacA"/>
    <property type="match status" value="1"/>
</dbReference>
<feature type="transmembrane region" description="Helical" evidence="12">
    <location>
        <begin position="190"/>
        <end position="210"/>
    </location>
</feature>
<evidence type="ECO:0000313" key="17">
    <source>
        <dbReference type="EMBL" id="CAB5119576.1"/>
    </source>
</evidence>
<dbReference type="PANTHER" id="PTHR30622:SF4">
    <property type="entry name" value="UNDECAPRENYL-DIPHOSPHATASE"/>
    <property type="match status" value="1"/>
</dbReference>
<evidence type="ECO:0000256" key="5">
    <source>
        <dbReference type="ARBA" id="ARBA00022475"/>
    </source>
</evidence>
<gene>
    <name evidence="13" type="ORF">UFOPK1421_01221</name>
    <name evidence="14" type="ORF">UFOPK1820_00824</name>
    <name evidence="15" type="ORF">UFOPK1960_00581</name>
    <name evidence="16" type="ORF">UFOPK2921_01341</name>
    <name evidence="17" type="ORF">UFOPK4422_00605</name>
</gene>
<dbReference type="GO" id="GO:0005886">
    <property type="term" value="C:plasma membrane"/>
    <property type="evidence" value="ECO:0007669"/>
    <property type="project" value="UniProtKB-SubCell"/>
</dbReference>
<dbReference type="EMBL" id="CAEZZV010000216">
    <property type="protein sequence ID" value="CAB4789288.1"/>
    <property type="molecule type" value="Genomic_DNA"/>
</dbReference>
<protein>
    <recommendedName>
        <fullName evidence="4">Undecaprenyl-diphosphatase</fullName>
        <ecNumber evidence="3">3.6.1.27</ecNumber>
    </recommendedName>
    <alternativeName>
        <fullName evidence="10">Undecaprenyl pyrophosphate phosphatase</fullName>
    </alternativeName>
</protein>
<dbReference type="EMBL" id="CAEZSL010000150">
    <property type="protein sequence ID" value="CAB4550047.1"/>
    <property type="molecule type" value="Genomic_DNA"/>
</dbReference>
<dbReference type="GO" id="GO:0050380">
    <property type="term" value="F:undecaprenyl-diphosphatase activity"/>
    <property type="evidence" value="ECO:0007669"/>
    <property type="project" value="UniProtKB-EC"/>
</dbReference>
<keyword evidence="6 12" id="KW-0812">Transmembrane</keyword>
<name>A0A6J6X2A5_9ZZZZ</name>
<evidence type="ECO:0000256" key="2">
    <source>
        <dbReference type="ARBA" id="ARBA00010621"/>
    </source>
</evidence>
<comment type="catalytic activity">
    <reaction evidence="11">
        <text>di-trans,octa-cis-undecaprenyl diphosphate + H2O = di-trans,octa-cis-undecaprenyl phosphate + phosphate + H(+)</text>
        <dbReference type="Rhea" id="RHEA:28094"/>
        <dbReference type="ChEBI" id="CHEBI:15377"/>
        <dbReference type="ChEBI" id="CHEBI:15378"/>
        <dbReference type="ChEBI" id="CHEBI:43474"/>
        <dbReference type="ChEBI" id="CHEBI:58405"/>
        <dbReference type="ChEBI" id="CHEBI:60392"/>
        <dbReference type="EC" id="3.6.1.27"/>
    </reaction>
</comment>
<dbReference type="EMBL" id="CAFBRX010000047">
    <property type="protein sequence ID" value="CAB5119576.1"/>
    <property type="molecule type" value="Genomic_DNA"/>
</dbReference>
<dbReference type="AlphaFoldDB" id="A0A6J6X2A5"/>
<feature type="transmembrane region" description="Helical" evidence="12">
    <location>
        <begin position="222"/>
        <end position="245"/>
    </location>
</feature>
<accession>A0A6J6X2A5</accession>
<dbReference type="EC" id="3.6.1.27" evidence="3"/>
<feature type="transmembrane region" description="Helical" evidence="12">
    <location>
        <begin position="257"/>
        <end position="275"/>
    </location>
</feature>
<dbReference type="HAMAP" id="MF_01006">
    <property type="entry name" value="Undec_diphosphatase"/>
    <property type="match status" value="1"/>
</dbReference>
<evidence type="ECO:0000313" key="13">
    <source>
        <dbReference type="EMBL" id="CAB4550047.1"/>
    </source>
</evidence>
<comment type="similarity">
    <text evidence="2">Belongs to the UppP family.</text>
</comment>
<evidence type="ECO:0000256" key="6">
    <source>
        <dbReference type="ARBA" id="ARBA00022692"/>
    </source>
</evidence>
<evidence type="ECO:0000256" key="4">
    <source>
        <dbReference type="ARBA" id="ARBA00021581"/>
    </source>
</evidence>